<accession>A0ACB8Z589</accession>
<evidence type="ECO:0000313" key="2">
    <source>
        <dbReference type="Proteomes" id="UP001055811"/>
    </source>
</evidence>
<reference evidence="1 2" key="2">
    <citation type="journal article" date="2022" name="Mol. Ecol. Resour.">
        <title>The genomes of chicory, endive, great burdock and yacon provide insights into Asteraceae paleo-polyploidization history and plant inulin production.</title>
        <authorList>
            <person name="Fan W."/>
            <person name="Wang S."/>
            <person name="Wang H."/>
            <person name="Wang A."/>
            <person name="Jiang F."/>
            <person name="Liu H."/>
            <person name="Zhao H."/>
            <person name="Xu D."/>
            <person name="Zhang Y."/>
        </authorList>
    </citation>
    <scope>NUCLEOTIDE SEQUENCE [LARGE SCALE GENOMIC DNA]</scope>
    <source>
        <strain evidence="2">cv. Punajuju</strain>
        <tissue evidence="1">Leaves</tissue>
    </source>
</reference>
<organism evidence="1 2">
    <name type="scientific">Cichorium intybus</name>
    <name type="common">Chicory</name>
    <dbReference type="NCBI Taxonomy" id="13427"/>
    <lineage>
        <taxon>Eukaryota</taxon>
        <taxon>Viridiplantae</taxon>
        <taxon>Streptophyta</taxon>
        <taxon>Embryophyta</taxon>
        <taxon>Tracheophyta</taxon>
        <taxon>Spermatophyta</taxon>
        <taxon>Magnoliopsida</taxon>
        <taxon>eudicotyledons</taxon>
        <taxon>Gunneridae</taxon>
        <taxon>Pentapetalae</taxon>
        <taxon>asterids</taxon>
        <taxon>campanulids</taxon>
        <taxon>Asterales</taxon>
        <taxon>Asteraceae</taxon>
        <taxon>Cichorioideae</taxon>
        <taxon>Cichorieae</taxon>
        <taxon>Cichoriinae</taxon>
        <taxon>Cichorium</taxon>
    </lineage>
</organism>
<reference evidence="2" key="1">
    <citation type="journal article" date="2022" name="Mol. Ecol. Resour.">
        <title>The genomes of chicory, endive, great burdock and yacon provide insights into Asteraceae palaeo-polyploidization history and plant inulin production.</title>
        <authorList>
            <person name="Fan W."/>
            <person name="Wang S."/>
            <person name="Wang H."/>
            <person name="Wang A."/>
            <person name="Jiang F."/>
            <person name="Liu H."/>
            <person name="Zhao H."/>
            <person name="Xu D."/>
            <person name="Zhang Y."/>
        </authorList>
    </citation>
    <scope>NUCLEOTIDE SEQUENCE [LARGE SCALE GENOMIC DNA]</scope>
    <source>
        <strain evidence="2">cv. Punajuju</strain>
    </source>
</reference>
<gene>
    <name evidence="1" type="ORF">L2E82_49728</name>
</gene>
<proteinExistence type="predicted"/>
<evidence type="ECO:0000313" key="1">
    <source>
        <dbReference type="EMBL" id="KAI3691375.1"/>
    </source>
</evidence>
<dbReference type="Proteomes" id="UP001055811">
    <property type="component" value="Linkage Group LG09"/>
</dbReference>
<keyword evidence="2" id="KW-1185">Reference proteome</keyword>
<name>A0ACB8Z589_CICIN</name>
<comment type="caution">
    <text evidence="1">The sequence shown here is derived from an EMBL/GenBank/DDBJ whole genome shotgun (WGS) entry which is preliminary data.</text>
</comment>
<dbReference type="EMBL" id="CM042017">
    <property type="protein sequence ID" value="KAI3691375.1"/>
    <property type="molecule type" value="Genomic_DNA"/>
</dbReference>
<sequence length="259" mass="29945">MNDSREDGDDKYGTKVACRESSFLFVCVPEHGSLLIPDIQRFDLGVLLSSFLFVILGYQELKKIYINAPAALTSLWNHVQVDYWGEGETVEVAGSFNGWHHGVKLDPQPSSNIRDPVEMRNTRLWRSMLWLHPGIYELLHLKLWSERIGQFTSKQRNKPLGASLLFNQEKFPKVNKDFGIKYNMETVGQYLKELLIKSLRTLKQSRSISLQKAYLMSFQLHHVFTMDADNGAEKRPTLIDRKDNVFIYPISNQNIQCYS</sequence>
<protein>
    <submittedName>
        <fullName evidence="1">Uncharacterized protein</fullName>
    </submittedName>
</protein>